<dbReference type="GO" id="GO:0003677">
    <property type="term" value="F:DNA binding"/>
    <property type="evidence" value="ECO:0007669"/>
    <property type="project" value="InterPro"/>
</dbReference>
<dbReference type="InterPro" id="IPR050400">
    <property type="entry name" value="Bact_Cytoskel_RodZ"/>
</dbReference>
<evidence type="ECO:0000256" key="2">
    <source>
        <dbReference type="SAM" id="Phobius"/>
    </source>
</evidence>
<name>A0A0U9HH79_9FIRM</name>
<keyword evidence="2" id="KW-1133">Transmembrane helix</keyword>
<dbReference type="PANTHER" id="PTHR34475">
    <property type="match status" value="1"/>
</dbReference>
<dbReference type="InterPro" id="IPR001387">
    <property type="entry name" value="Cro/C1-type_HTH"/>
</dbReference>
<evidence type="ECO:0000313" key="4">
    <source>
        <dbReference type="EMBL" id="GAQ26201.1"/>
    </source>
</evidence>
<dbReference type="EMBL" id="DF977003">
    <property type="protein sequence ID" value="GAQ26201.1"/>
    <property type="molecule type" value="Genomic_DNA"/>
</dbReference>
<feature type="transmembrane region" description="Helical" evidence="2">
    <location>
        <begin position="136"/>
        <end position="156"/>
    </location>
</feature>
<protein>
    <submittedName>
        <fullName evidence="4">Protein RodZ, contains Xre-like HTH and DUF4115 domains</fullName>
    </submittedName>
</protein>
<feature type="domain" description="HTH cro/C1-type" evidence="3">
    <location>
        <begin position="21"/>
        <end position="52"/>
    </location>
</feature>
<keyword evidence="5" id="KW-1185">Reference proteome</keyword>
<dbReference type="Proteomes" id="UP000062160">
    <property type="component" value="Unassembled WGS sequence"/>
</dbReference>
<keyword evidence="2" id="KW-0812">Transmembrane</keyword>
<dbReference type="Gene3D" id="1.10.260.40">
    <property type="entry name" value="lambda repressor-like DNA-binding domains"/>
    <property type="match status" value="1"/>
</dbReference>
<gene>
    <name evidence="4" type="ORF">TSYNT_9465</name>
</gene>
<proteinExistence type="predicted"/>
<evidence type="ECO:0000313" key="5">
    <source>
        <dbReference type="Proteomes" id="UP000062160"/>
    </source>
</evidence>
<dbReference type="Pfam" id="PF13464">
    <property type="entry name" value="RodZ_C"/>
    <property type="match status" value="1"/>
</dbReference>
<feature type="region of interest" description="Disordered" evidence="1">
    <location>
        <begin position="160"/>
        <end position="203"/>
    </location>
</feature>
<dbReference type="CDD" id="cd00093">
    <property type="entry name" value="HTH_XRE"/>
    <property type="match status" value="1"/>
</dbReference>
<evidence type="ECO:0000256" key="1">
    <source>
        <dbReference type="SAM" id="MobiDB-lite"/>
    </source>
</evidence>
<dbReference type="PANTHER" id="PTHR34475:SF1">
    <property type="entry name" value="CYTOSKELETON PROTEIN RODZ"/>
    <property type="match status" value="1"/>
</dbReference>
<dbReference type="InterPro" id="IPR025194">
    <property type="entry name" value="RodZ-like_C"/>
</dbReference>
<keyword evidence="2" id="KW-0472">Membrane</keyword>
<feature type="compositionally biased region" description="Low complexity" evidence="1">
    <location>
        <begin position="176"/>
        <end position="192"/>
    </location>
</feature>
<accession>A0A0U9HH79</accession>
<dbReference type="Pfam" id="PF13413">
    <property type="entry name" value="HTH_25"/>
    <property type="match status" value="1"/>
</dbReference>
<feature type="region of interest" description="Disordered" evidence="1">
    <location>
        <begin position="97"/>
        <end position="126"/>
    </location>
</feature>
<sequence length="303" mass="34138">MSKLSYNEHDIKTTEQLGEYLKKLREQKNISLEEVQKNTNIQIRYLAALESGDFSAIPGGQVYIKGFLKNYARSIGIDDKEILEIYKSIIESERKEAEEKAKEDESGADSEELQTPLRPPIPKIHVEPKARHRKGLVIIAIIVVIGALLVFKMSGLQESKPKEEIKPPVSQNTPLNENGSENNTNNPPLNENENNDNEPVENSKEAVIELVEDLPTQTVYDIQDEYIEVTINIPEGRCWISVSKDGSAEFEGILNAGDTRTWRADQSLKIKIGNPPVVNLTINGKDFGRLKGQTRNFIFNRRA</sequence>
<reference evidence="4" key="1">
    <citation type="journal article" date="2016" name="Genome Announc.">
        <title>Draft Genome Sequence of the Syntrophic Lactate-Degrading Bacterium Tepidanaerobacter syntrophicus JLT.</title>
        <authorList>
            <person name="Matsuura N."/>
            <person name="Ohashi A."/>
            <person name="Tourlousse D.M."/>
            <person name="Sekiguchi Y."/>
        </authorList>
    </citation>
    <scope>NUCLEOTIDE SEQUENCE [LARGE SCALE GENOMIC DNA]</scope>
    <source>
        <strain evidence="4">JL</strain>
    </source>
</reference>
<evidence type="ECO:0000259" key="3">
    <source>
        <dbReference type="PROSITE" id="PS50943"/>
    </source>
</evidence>
<dbReference type="InterPro" id="IPR010982">
    <property type="entry name" value="Lambda_DNA-bd_dom_sf"/>
</dbReference>
<organism evidence="4">
    <name type="scientific">Tepidanaerobacter syntrophicus</name>
    <dbReference type="NCBI Taxonomy" id="224999"/>
    <lineage>
        <taxon>Bacteria</taxon>
        <taxon>Bacillati</taxon>
        <taxon>Bacillota</taxon>
        <taxon>Clostridia</taxon>
        <taxon>Thermosediminibacterales</taxon>
        <taxon>Tepidanaerobacteraceae</taxon>
        <taxon>Tepidanaerobacter</taxon>
    </lineage>
</organism>
<dbReference type="AlphaFoldDB" id="A0A0U9HH79"/>
<dbReference type="RefSeq" id="WP_059034069.1">
    <property type="nucleotide sequence ID" value="NZ_BSDN01000004.1"/>
</dbReference>
<dbReference type="STRING" id="224999.GCA_001485475_02245"/>
<dbReference type="OrthoDB" id="9797543at2"/>
<dbReference type="SUPFAM" id="SSF47413">
    <property type="entry name" value="lambda repressor-like DNA-binding domains"/>
    <property type="match status" value="1"/>
</dbReference>
<dbReference type="PROSITE" id="PS50943">
    <property type="entry name" value="HTH_CROC1"/>
    <property type="match status" value="1"/>
</dbReference>